<dbReference type="PANTHER" id="PTHR43072">
    <property type="entry name" value="N-ACETYLTRANSFERASE"/>
    <property type="match status" value="1"/>
</dbReference>
<accession>A0A8J4HAU7</accession>
<dbReference type="InterPro" id="IPR016181">
    <property type="entry name" value="Acyl_CoA_acyltransferase"/>
</dbReference>
<dbReference type="Gene3D" id="3.40.630.30">
    <property type="match status" value="1"/>
</dbReference>
<organism evidence="2">
    <name type="scientific">Acidicaldus sp</name>
    <dbReference type="NCBI Taxonomy" id="1872105"/>
    <lineage>
        <taxon>Bacteria</taxon>
        <taxon>Pseudomonadati</taxon>
        <taxon>Pseudomonadota</taxon>
        <taxon>Alphaproteobacteria</taxon>
        <taxon>Acetobacterales</taxon>
        <taxon>Acetobacteraceae</taxon>
        <taxon>Acidicaldus</taxon>
    </lineage>
</organism>
<protein>
    <submittedName>
        <fullName evidence="2">N-acetyltransferase family protein</fullName>
    </submittedName>
</protein>
<name>A0A8J4HAU7_9PROT</name>
<reference evidence="2" key="1">
    <citation type="journal article" date="2020" name="mSystems">
        <title>Genome- and Community-Level Interaction Insights into Carbon Utilization and Element Cycling Functions of Hydrothermarchaeota in Hydrothermal Sediment.</title>
        <authorList>
            <person name="Zhou Z."/>
            <person name="Liu Y."/>
            <person name="Xu W."/>
            <person name="Pan J."/>
            <person name="Luo Z.H."/>
            <person name="Li M."/>
        </authorList>
    </citation>
    <scope>NUCLEOTIDE SEQUENCE</scope>
    <source>
        <strain evidence="2">SpSt-997</strain>
    </source>
</reference>
<sequence>MTIRSAGAEDLAEMQAIYAHHVLHGTGSFEEIPPSIEEFAQRFATLTENGAIWLVATDATGVRGYAYAARYHTRSAYRFTVEDSVYVRLDQHGQGVGAALLGQLIARATARGFRQMLAVIGDSDNAASIALHRAQGFREVGRLDAVGRKFGRWLDVVLMQRGLGPGESTAP</sequence>
<dbReference type="EMBL" id="DTQM01000185">
    <property type="protein sequence ID" value="HGC43445.1"/>
    <property type="molecule type" value="Genomic_DNA"/>
</dbReference>
<feature type="domain" description="N-acetyltransferase" evidence="1">
    <location>
        <begin position="1"/>
        <end position="164"/>
    </location>
</feature>
<dbReference type="PANTHER" id="PTHR43072:SF8">
    <property type="entry name" value="ACYLTRANSFERASE FABY-RELATED"/>
    <property type="match status" value="1"/>
</dbReference>
<dbReference type="InterPro" id="IPR000182">
    <property type="entry name" value="GNAT_dom"/>
</dbReference>
<comment type="caution">
    <text evidence="2">The sequence shown here is derived from an EMBL/GenBank/DDBJ whole genome shotgun (WGS) entry which is preliminary data.</text>
</comment>
<dbReference type="AlphaFoldDB" id="A0A8J4HAU7"/>
<evidence type="ECO:0000313" key="2">
    <source>
        <dbReference type="EMBL" id="HGC43445.1"/>
    </source>
</evidence>
<gene>
    <name evidence="2" type="ORF">ENY07_09550</name>
</gene>
<dbReference type="GO" id="GO:0016747">
    <property type="term" value="F:acyltransferase activity, transferring groups other than amino-acyl groups"/>
    <property type="evidence" value="ECO:0007669"/>
    <property type="project" value="InterPro"/>
</dbReference>
<proteinExistence type="predicted"/>
<dbReference type="SUPFAM" id="SSF55729">
    <property type="entry name" value="Acyl-CoA N-acyltransferases (Nat)"/>
    <property type="match status" value="1"/>
</dbReference>
<dbReference type="PROSITE" id="PS51186">
    <property type="entry name" value="GNAT"/>
    <property type="match status" value="1"/>
</dbReference>
<evidence type="ECO:0000259" key="1">
    <source>
        <dbReference type="PROSITE" id="PS51186"/>
    </source>
</evidence>
<dbReference type="Pfam" id="PF13420">
    <property type="entry name" value="Acetyltransf_4"/>
    <property type="match status" value="1"/>
</dbReference>